<comment type="caution">
    <text evidence="5">The sequence shown here is derived from an EMBL/GenBank/DDBJ whole genome shotgun (WGS) entry which is preliminary data.</text>
</comment>
<dbReference type="GO" id="GO:0005524">
    <property type="term" value="F:ATP binding"/>
    <property type="evidence" value="ECO:0007669"/>
    <property type="project" value="UniProtKB-KW"/>
</dbReference>
<dbReference type="SUPFAM" id="SSF53067">
    <property type="entry name" value="Actin-like ATPase domain"/>
    <property type="match status" value="2"/>
</dbReference>
<feature type="domain" description="Peptidase C14 caspase" evidence="4">
    <location>
        <begin position="2"/>
        <end position="218"/>
    </location>
</feature>
<keyword evidence="6" id="KW-1185">Reference proteome</keyword>
<dbReference type="Pfam" id="PF00012">
    <property type="entry name" value="HSP70"/>
    <property type="match status" value="1"/>
</dbReference>
<dbReference type="EMBL" id="FCON02000228">
    <property type="protein sequence ID" value="SAL86424.1"/>
    <property type="molecule type" value="Genomic_DNA"/>
</dbReference>
<dbReference type="PANTHER" id="PTHR19375">
    <property type="entry name" value="HEAT SHOCK PROTEIN 70KDA"/>
    <property type="match status" value="1"/>
</dbReference>
<dbReference type="GO" id="GO:0006508">
    <property type="term" value="P:proteolysis"/>
    <property type="evidence" value="ECO:0007669"/>
    <property type="project" value="InterPro"/>
</dbReference>
<dbReference type="RefSeq" id="WP_087649794.1">
    <property type="nucleotide sequence ID" value="NZ_FCON02000228.1"/>
</dbReference>
<dbReference type="InterPro" id="IPR043129">
    <property type="entry name" value="ATPase_NBD"/>
</dbReference>
<dbReference type="Gene3D" id="3.90.640.10">
    <property type="entry name" value="Actin, Chain A, domain 4"/>
    <property type="match status" value="1"/>
</dbReference>
<keyword evidence="1 3" id="KW-0547">Nucleotide-binding</keyword>
<proteinExistence type="inferred from homology"/>
<gene>
    <name evidence="5" type="ORF">AWB68_08023</name>
</gene>
<dbReference type="Gene3D" id="3.30.420.40">
    <property type="match status" value="2"/>
</dbReference>
<dbReference type="Gene3D" id="3.40.50.1460">
    <property type="match status" value="1"/>
</dbReference>
<accession>A0A158KZ75</accession>
<dbReference type="Pfam" id="PF00656">
    <property type="entry name" value="Peptidase_C14"/>
    <property type="match status" value="1"/>
</dbReference>
<organism evidence="5 6">
    <name type="scientific">Caballeronia choica</name>
    <dbReference type="NCBI Taxonomy" id="326476"/>
    <lineage>
        <taxon>Bacteria</taxon>
        <taxon>Pseudomonadati</taxon>
        <taxon>Pseudomonadota</taxon>
        <taxon>Betaproteobacteria</taxon>
        <taxon>Burkholderiales</taxon>
        <taxon>Burkholderiaceae</taxon>
        <taxon>Caballeronia</taxon>
    </lineage>
</organism>
<evidence type="ECO:0000256" key="2">
    <source>
        <dbReference type="ARBA" id="ARBA00022840"/>
    </source>
</evidence>
<comment type="similarity">
    <text evidence="3">Belongs to the heat shock protein 70 family.</text>
</comment>
<dbReference type="GO" id="GO:0004197">
    <property type="term" value="F:cysteine-type endopeptidase activity"/>
    <property type="evidence" value="ECO:0007669"/>
    <property type="project" value="InterPro"/>
</dbReference>
<evidence type="ECO:0000256" key="3">
    <source>
        <dbReference type="RuleBase" id="RU003322"/>
    </source>
</evidence>
<evidence type="ECO:0000259" key="4">
    <source>
        <dbReference type="Pfam" id="PF00656"/>
    </source>
</evidence>
<keyword evidence="2 3" id="KW-0067">ATP-binding</keyword>
<dbReference type="InterPro" id="IPR029030">
    <property type="entry name" value="Caspase-like_dom_sf"/>
</dbReference>
<evidence type="ECO:0000256" key="1">
    <source>
        <dbReference type="ARBA" id="ARBA00022741"/>
    </source>
</evidence>
<dbReference type="InterPro" id="IPR011600">
    <property type="entry name" value="Pept_C14_caspase"/>
</dbReference>
<name>A0A158KZ75_9BURK</name>
<dbReference type="AlphaFoldDB" id="A0A158KZ75"/>
<evidence type="ECO:0000313" key="6">
    <source>
        <dbReference type="Proteomes" id="UP000054770"/>
    </source>
</evidence>
<sequence length="782" mass="85752">MNKAIVIGCSKYDDPEIGALQFAHTDAQQFAAALRTYCGIDCDRDIVLLTSPESPGARAATRANITQAIRRLSGSNDDIIFVYFSGHGFKSVSDGKDYLLPCDAVFAHLEYNSIALQDVELPLSDYKSRCVLLFIDACRNLSGGGKSIGAESLPPINPDSLKEKGFARFFSCGLSQRSFEVPELSAGIFTRGLLDGLGELGGCKTVRDLDSYLKSRVPDLGRLHERPIQEPVLRVEPLAMAEVNIVSPDRLLQLTSRLRREIRQGVNSFTRRESDATVVDILAIDFGTSYSLCAIPAENDEIIYIGGPDGKRHIPSAILIMPNMDYIVGRSALDHYGIVSDTLLRGFKREMTSNPKVHVHKREIPLSSIASYIIASIIQNAREVLDSNPRRALAAVPASFSLSAREVVVEAFINAGFERARLISEPCAAAICGYHDIELQESTENDAGGYNVLIVDVGGGTTDVAAVCIDYVDGERQFGVLSNFGDRAVGGIDFDKAIRNLILDRARNLLPEGTTLGPQEEQELEAESERVKIRLSTTTEATVVLSNIESRHGLVDIEIIISRDDLTSVSSALVDRIERCIQNAARASEWTRIDSVMLAGQGCKIWSVRQLIGRMFPKHDIVDKFQETAVISGLAEYARVLLGQRANLLLLDLLPAELSIAYCEDNSEKPILVISSDENLNKEQAAIVTLGTTIPHLHEFDVLLKGPDRIYTISVSETLNGEISALGSVKVLVTPGITKLRISIDIDATSVVYLKVFELPEMKNLCDEIICGRFAAKWWQRP</sequence>
<protein>
    <submittedName>
        <fullName evidence="5">Molecular chaperone DnaK</fullName>
    </submittedName>
</protein>
<dbReference type="SUPFAM" id="SSF52129">
    <property type="entry name" value="Caspase-like"/>
    <property type="match status" value="1"/>
</dbReference>
<dbReference type="Proteomes" id="UP000054770">
    <property type="component" value="Unassembled WGS sequence"/>
</dbReference>
<evidence type="ECO:0000313" key="5">
    <source>
        <dbReference type="EMBL" id="SAL86424.1"/>
    </source>
</evidence>
<dbReference type="InterPro" id="IPR013126">
    <property type="entry name" value="Hsp_70_fam"/>
</dbReference>
<reference evidence="5" key="1">
    <citation type="submission" date="2016-01" db="EMBL/GenBank/DDBJ databases">
        <authorList>
            <person name="Peeters C."/>
        </authorList>
    </citation>
    <scope>NUCLEOTIDE SEQUENCE [LARGE SCALE GENOMIC DNA]</scope>
    <source>
        <strain evidence="5">LMG 22940</strain>
    </source>
</reference>
<dbReference type="PRINTS" id="PR00301">
    <property type="entry name" value="HEATSHOCK70"/>
</dbReference>
<dbReference type="GO" id="GO:0140662">
    <property type="term" value="F:ATP-dependent protein folding chaperone"/>
    <property type="evidence" value="ECO:0007669"/>
    <property type="project" value="InterPro"/>
</dbReference>
<dbReference type="OrthoDB" id="580874at2"/>